<protein>
    <recommendedName>
        <fullName evidence="3">DUF4168 domain-containing protein</fullName>
    </recommendedName>
</protein>
<evidence type="ECO:0000256" key="1">
    <source>
        <dbReference type="SAM" id="MobiDB-lite"/>
    </source>
</evidence>
<dbReference type="InterPro" id="IPR025433">
    <property type="entry name" value="DUF4168"/>
</dbReference>
<evidence type="ECO:0000313" key="5">
    <source>
        <dbReference type="Proteomes" id="UP000788153"/>
    </source>
</evidence>
<sequence length="146" mass="14682">MKTLTRSLIAAGLVTISAPALAQTTTPSPNMQQTTPPTTGAPSNAAPTTAAPTTAAPAVSAASITDAEVTQFAKAVVALDAIQKDTTIPAEQKQTQMAAKVQEQGLEPAKFNAIAQTAQTDTTLQGKVQAAIQAEAGVSTTPAPTN</sequence>
<reference evidence="4 5" key="1">
    <citation type="submission" date="2020-03" db="EMBL/GenBank/DDBJ databases">
        <title>Genomic Encyclopedia of Type Strains, Phase IV (KMG-IV): sequencing the most valuable type-strain genomes for metagenomic binning, comparative biology and taxonomic classification.</title>
        <authorList>
            <person name="Goeker M."/>
        </authorList>
    </citation>
    <scope>NUCLEOTIDE SEQUENCE [LARGE SCALE GENOMIC DNA]</scope>
    <source>
        <strain evidence="4 5">DSM 22753</strain>
    </source>
</reference>
<evidence type="ECO:0000313" key="4">
    <source>
        <dbReference type="EMBL" id="NIJ23399.1"/>
    </source>
</evidence>
<accession>A0ABX0TYK5</accession>
<feature type="signal peptide" evidence="2">
    <location>
        <begin position="1"/>
        <end position="22"/>
    </location>
</feature>
<organism evidence="4 5">
    <name type="scientific">Sphingomonas japonica</name>
    <dbReference type="NCBI Taxonomy" id="511662"/>
    <lineage>
        <taxon>Bacteria</taxon>
        <taxon>Pseudomonadati</taxon>
        <taxon>Pseudomonadota</taxon>
        <taxon>Alphaproteobacteria</taxon>
        <taxon>Sphingomonadales</taxon>
        <taxon>Sphingomonadaceae</taxon>
        <taxon>Sphingomonas</taxon>
    </lineage>
</organism>
<evidence type="ECO:0000259" key="3">
    <source>
        <dbReference type="Pfam" id="PF13767"/>
    </source>
</evidence>
<evidence type="ECO:0000256" key="2">
    <source>
        <dbReference type="SAM" id="SignalP"/>
    </source>
</evidence>
<comment type="caution">
    <text evidence="4">The sequence shown here is derived from an EMBL/GenBank/DDBJ whole genome shotgun (WGS) entry which is preliminary data.</text>
</comment>
<feature type="compositionally biased region" description="Polar residues" evidence="1">
    <location>
        <begin position="22"/>
        <end position="33"/>
    </location>
</feature>
<gene>
    <name evidence="4" type="ORF">FHT01_000941</name>
</gene>
<proteinExistence type="predicted"/>
<feature type="domain" description="DUF4168" evidence="3">
    <location>
        <begin position="91"/>
        <end position="128"/>
    </location>
</feature>
<keyword evidence="2" id="KW-0732">Signal</keyword>
<feature type="chain" id="PRO_5045932155" description="DUF4168 domain-containing protein" evidence="2">
    <location>
        <begin position="23"/>
        <end position="146"/>
    </location>
</feature>
<name>A0ABX0TYK5_9SPHN</name>
<dbReference type="EMBL" id="JAASQP010000001">
    <property type="protein sequence ID" value="NIJ23399.1"/>
    <property type="molecule type" value="Genomic_DNA"/>
</dbReference>
<dbReference type="Proteomes" id="UP000788153">
    <property type="component" value="Unassembled WGS sequence"/>
</dbReference>
<dbReference type="RefSeq" id="WP_140230824.1">
    <property type="nucleotide sequence ID" value="NZ_BAAAEV010000001.1"/>
</dbReference>
<dbReference type="Pfam" id="PF13767">
    <property type="entry name" value="DUF4168"/>
    <property type="match status" value="1"/>
</dbReference>
<feature type="region of interest" description="Disordered" evidence="1">
    <location>
        <begin position="22"/>
        <end position="60"/>
    </location>
</feature>
<feature type="compositionally biased region" description="Low complexity" evidence="1">
    <location>
        <begin position="34"/>
        <end position="60"/>
    </location>
</feature>
<keyword evidence="5" id="KW-1185">Reference proteome</keyword>